<reference evidence="2 3" key="1">
    <citation type="submission" date="2016-10" db="EMBL/GenBank/DDBJ databases">
        <authorList>
            <person name="de Groot N.N."/>
        </authorList>
    </citation>
    <scope>NUCLEOTIDE SEQUENCE [LARGE SCALE GENOMIC DNA]</scope>
    <source>
        <strain evidence="2 3">CGMCC 1.5382</strain>
    </source>
</reference>
<evidence type="ECO:0000313" key="3">
    <source>
        <dbReference type="Proteomes" id="UP000198701"/>
    </source>
</evidence>
<dbReference type="InterPro" id="IPR056132">
    <property type="entry name" value="DUF7715"/>
</dbReference>
<protein>
    <recommendedName>
        <fullName evidence="1">DUF7715 domain-containing protein</fullName>
    </recommendedName>
</protein>
<organism evidence="2 3">
    <name type="scientific">Cryobacterium psychrotolerans</name>
    <dbReference type="NCBI Taxonomy" id="386301"/>
    <lineage>
        <taxon>Bacteria</taxon>
        <taxon>Bacillati</taxon>
        <taxon>Actinomycetota</taxon>
        <taxon>Actinomycetes</taxon>
        <taxon>Micrococcales</taxon>
        <taxon>Microbacteriaceae</taxon>
        <taxon>Cryobacterium</taxon>
    </lineage>
</organism>
<dbReference type="EMBL" id="FNFU01000001">
    <property type="protein sequence ID" value="SDJ87053.1"/>
    <property type="molecule type" value="Genomic_DNA"/>
</dbReference>
<name>A0A1G8X987_9MICO</name>
<keyword evidence="3" id="KW-1185">Reference proteome</keyword>
<dbReference type="Proteomes" id="UP000198701">
    <property type="component" value="Unassembled WGS sequence"/>
</dbReference>
<gene>
    <name evidence="2" type="ORF">SAMN05216282_101131</name>
</gene>
<feature type="domain" description="DUF7715" evidence="1">
    <location>
        <begin position="23"/>
        <end position="150"/>
    </location>
</feature>
<evidence type="ECO:0000313" key="2">
    <source>
        <dbReference type="EMBL" id="SDJ87053.1"/>
    </source>
</evidence>
<dbReference type="RefSeq" id="WP_092321154.1">
    <property type="nucleotide sequence ID" value="NZ_FNFU01000001.1"/>
</dbReference>
<accession>A0A1G8X987</accession>
<dbReference type="OrthoDB" id="3476326at2"/>
<dbReference type="AlphaFoldDB" id="A0A1G8X987"/>
<sequence length="151" mass="16622">MAADIVTSIYSLTLVPRDEGEMMKAFVATRVTQGKRPSDFSHCIDGELVWMIDPCPLSRRHPDGPCGCGRSFSGMSTDGYTTTAVVLDIPGFSRGDYEMALRSCFEAQGWCPCCLNRSVPDMVDELIDLAASWADGTVVGRRLDRVLARHR</sequence>
<proteinExistence type="predicted"/>
<dbReference type="Pfam" id="PF24831">
    <property type="entry name" value="DUF7715"/>
    <property type="match status" value="1"/>
</dbReference>
<evidence type="ECO:0000259" key="1">
    <source>
        <dbReference type="Pfam" id="PF24831"/>
    </source>
</evidence>